<evidence type="ECO:0000313" key="7">
    <source>
        <dbReference type="Proteomes" id="UP001634394"/>
    </source>
</evidence>
<evidence type="ECO:0000256" key="2">
    <source>
        <dbReference type="ARBA" id="ARBA00022737"/>
    </source>
</evidence>
<feature type="region of interest" description="Disordered" evidence="3">
    <location>
        <begin position="651"/>
        <end position="699"/>
    </location>
</feature>
<evidence type="ECO:0000256" key="1">
    <source>
        <dbReference type="ARBA" id="ARBA00022553"/>
    </source>
</evidence>
<feature type="compositionally biased region" description="Polar residues" evidence="3">
    <location>
        <begin position="674"/>
        <end position="699"/>
    </location>
</feature>
<organism evidence="6 7">
    <name type="scientific">Sinanodonta woodiana</name>
    <name type="common">Chinese pond mussel</name>
    <name type="synonym">Anodonta woodiana</name>
    <dbReference type="NCBI Taxonomy" id="1069815"/>
    <lineage>
        <taxon>Eukaryota</taxon>
        <taxon>Metazoa</taxon>
        <taxon>Spiralia</taxon>
        <taxon>Lophotrochozoa</taxon>
        <taxon>Mollusca</taxon>
        <taxon>Bivalvia</taxon>
        <taxon>Autobranchia</taxon>
        <taxon>Heteroconchia</taxon>
        <taxon>Palaeoheterodonta</taxon>
        <taxon>Unionida</taxon>
        <taxon>Unionoidea</taxon>
        <taxon>Unionidae</taxon>
        <taxon>Unioninae</taxon>
        <taxon>Sinanodonta</taxon>
    </lineage>
</organism>
<evidence type="ECO:0000313" key="6">
    <source>
        <dbReference type="EMBL" id="KAL3873602.1"/>
    </source>
</evidence>
<keyword evidence="1" id="KW-0597">Phosphoprotein</keyword>
<dbReference type="EMBL" id="JBJQND010000006">
    <property type="protein sequence ID" value="KAL3873602.1"/>
    <property type="molecule type" value="Genomic_DNA"/>
</dbReference>
<dbReference type="PROSITE" id="PS50020">
    <property type="entry name" value="WW_DOMAIN_2"/>
    <property type="match status" value="2"/>
</dbReference>
<comment type="caution">
    <text evidence="6">The sequence shown here is derived from an EMBL/GenBank/DDBJ whole genome shotgun (WGS) entry which is preliminary data.</text>
</comment>
<dbReference type="Gene3D" id="2.20.70.10">
    <property type="match status" value="2"/>
</dbReference>
<dbReference type="CDD" id="cd00201">
    <property type="entry name" value="WW"/>
    <property type="match status" value="2"/>
</dbReference>
<dbReference type="Proteomes" id="UP001634394">
    <property type="component" value="Unassembled WGS sequence"/>
</dbReference>
<dbReference type="PANTHER" id="PTHR47522:SF2">
    <property type="entry name" value="PROTEIN SALVADOR HOMOLOG 1"/>
    <property type="match status" value="1"/>
</dbReference>
<feature type="domain" description="SARAH" evidence="5">
    <location>
        <begin position="412"/>
        <end position="459"/>
    </location>
</feature>
<feature type="region of interest" description="Disordered" evidence="3">
    <location>
        <begin position="462"/>
        <end position="493"/>
    </location>
</feature>
<reference evidence="6 7" key="1">
    <citation type="submission" date="2024-11" db="EMBL/GenBank/DDBJ databases">
        <title>Chromosome-level genome assembly of the freshwater bivalve Anodonta woodiana.</title>
        <authorList>
            <person name="Chen X."/>
        </authorList>
    </citation>
    <scope>NUCLEOTIDE SEQUENCE [LARGE SCALE GENOMIC DNA]</scope>
    <source>
        <strain evidence="6">MN2024</strain>
        <tissue evidence="6">Gills</tissue>
    </source>
</reference>
<keyword evidence="7" id="KW-1185">Reference proteome</keyword>
<dbReference type="PROSITE" id="PS50951">
    <property type="entry name" value="SARAH"/>
    <property type="match status" value="1"/>
</dbReference>
<keyword evidence="2" id="KW-0677">Repeat</keyword>
<feature type="domain" description="WW" evidence="4">
    <location>
        <begin position="316"/>
        <end position="349"/>
    </location>
</feature>
<proteinExistence type="predicted"/>
<dbReference type="AlphaFoldDB" id="A0ABD3WI05"/>
<feature type="domain" description="WW" evidence="4">
    <location>
        <begin position="281"/>
        <end position="314"/>
    </location>
</feature>
<name>A0ABD3WI05_SINWO</name>
<accession>A0ABD3WI05</accession>
<dbReference type="GO" id="GO:0035329">
    <property type="term" value="P:hippo signaling"/>
    <property type="evidence" value="ECO:0007669"/>
    <property type="project" value="UniProtKB-ARBA"/>
</dbReference>
<dbReference type="PANTHER" id="PTHR47522">
    <property type="entry name" value="SALVADOR FAMILY WW DOMAIN-CONTAINING PROTEIN 1"/>
    <property type="match status" value="1"/>
</dbReference>
<dbReference type="SMART" id="SM00456">
    <property type="entry name" value="WW"/>
    <property type="match status" value="2"/>
</dbReference>
<dbReference type="SUPFAM" id="SSF51045">
    <property type="entry name" value="WW domain"/>
    <property type="match status" value="2"/>
</dbReference>
<evidence type="ECO:0000259" key="5">
    <source>
        <dbReference type="PROSITE" id="PS50951"/>
    </source>
</evidence>
<dbReference type="InterPro" id="IPR036020">
    <property type="entry name" value="WW_dom_sf"/>
</dbReference>
<gene>
    <name evidence="6" type="ORF">ACJMK2_036698</name>
</gene>
<dbReference type="InterPro" id="IPR030030">
    <property type="entry name" value="Sav"/>
</dbReference>
<dbReference type="CDD" id="cd21433">
    <property type="entry name" value="SARAH_Sav"/>
    <property type="match status" value="1"/>
</dbReference>
<protein>
    <submittedName>
        <fullName evidence="6">Uncharacterized protein</fullName>
    </submittedName>
</protein>
<evidence type="ECO:0000256" key="3">
    <source>
        <dbReference type="SAM" id="MobiDB-lite"/>
    </source>
</evidence>
<dbReference type="FunFam" id="2.20.70.10:FF:000035">
    <property type="entry name" value="Salvador homolog 1 (Drosophila)"/>
    <property type="match status" value="1"/>
</dbReference>
<feature type="compositionally biased region" description="Low complexity" evidence="3">
    <location>
        <begin position="469"/>
        <end position="493"/>
    </location>
</feature>
<sequence>MLSKKKDSGLNDGIAGKYVKRDTPPILRPYHQPVRQPTVQRKTGKTPASYVPQPSTSNIAFASRPPPLNLVPNVTQVGALPNRLPGRQTFPPLSHTQNTVAVSHPYLSPNAHNSLAYISQGMKNVNLDGRGYSERGYVTQTNVTNTSAESSYISTGSTSSVGSYGSNQNRNPSSSGYQSSSGSHPSVYQQDYQTQSTRLNNYGAVQEDEGLSSKHINSDYLNQSDDNYQIQQYHQEIRNHYAQQNTTTVSNQTNPQPQQQDIDTAVTTTSAGSGYVGQEEFPLPLGWSVDWTVRGRKYYIDHNTQTTHWSHPLEKESLPSGWERIESKEYGVYYVNHYTKQAQYNHPCTPVIPQFQFTYGYRQQENMLPHPTGHDIHQGRGRNLVPANPYLNTEIPEWLGVYTKAPPEHDHKLKWELFQKDQLETFDAMLIRLYKQELEKIVMSYEAYRAALLREIDQKKQKKAEQQSKQDQSLPDGQQVMPVSSSSGVSQIQSAQQGLQQQQMYQSPATTSLQQQQMYQSPATTSLQLQQTTPHIMAAQDAGTMYENVQPGMLQHYQRQLAQQDEMVLSQRAMPQKLYHPLQNYPNFIYLQQLLLQQQYEQLQKKQQELQLHHQQQYQLSHPNQYQLQQQLHQQHQQMQQQFQLPQNLQQNVHTNSQQQTQKQQQIQSSQPQPVANESPQQSQTTQKKGLAQNIETKV</sequence>
<feature type="compositionally biased region" description="Low complexity" evidence="3">
    <location>
        <begin position="651"/>
        <end position="673"/>
    </location>
</feature>
<evidence type="ECO:0000259" key="4">
    <source>
        <dbReference type="PROSITE" id="PS50020"/>
    </source>
</evidence>
<dbReference type="Pfam" id="PF00397">
    <property type="entry name" value="WW"/>
    <property type="match status" value="2"/>
</dbReference>
<feature type="compositionally biased region" description="Low complexity" evidence="3">
    <location>
        <begin position="146"/>
        <end position="189"/>
    </location>
</feature>
<feature type="region of interest" description="Disordered" evidence="3">
    <location>
        <begin position="146"/>
        <end position="193"/>
    </location>
</feature>
<dbReference type="InterPro" id="IPR001202">
    <property type="entry name" value="WW_dom"/>
</dbReference>
<dbReference type="InterPro" id="IPR011524">
    <property type="entry name" value="SARAH_dom"/>
</dbReference>
<feature type="region of interest" description="Disordered" evidence="3">
    <location>
        <begin position="1"/>
        <end position="56"/>
    </location>
</feature>